<feature type="transmembrane region" description="Helical" evidence="1">
    <location>
        <begin position="108"/>
        <end position="126"/>
    </location>
</feature>
<dbReference type="RefSeq" id="WP_036486254.1">
    <property type="nucleotide sequence ID" value="NZ_JMQM01000002.1"/>
</dbReference>
<accession>A0A084U7M1</accession>
<dbReference type="eggNOG" id="ENOG502Z7VW">
    <property type="taxonomic scope" value="Bacteria"/>
</dbReference>
<dbReference type="AlphaFoldDB" id="A0A084U7M1"/>
<reference evidence="2 3" key="1">
    <citation type="submission" date="2014-05" db="EMBL/GenBank/DDBJ databases">
        <title>Draft Genome Sequence of Nitratireductor basaltis Strain UMTGB225, A Marine Bacterium Isolated from Green Barrel Tunicate.</title>
        <authorList>
            <person name="Gan H.Y."/>
        </authorList>
    </citation>
    <scope>NUCLEOTIDE SEQUENCE [LARGE SCALE GENOMIC DNA]</scope>
    <source>
        <strain evidence="2 3">UMTGB225</strain>
    </source>
</reference>
<keyword evidence="3" id="KW-1185">Reference proteome</keyword>
<feature type="transmembrane region" description="Helical" evidence="1">
    <location>
        <begin position="132"/>
        <end position="154"/>
    </location>
</feature>
<keyword evidence="1" id="KW-1133">Transmembrane helix</keyword>
<organism evidence="2 3">
    <name type="scientific">Nitratireductor basaltis</name>
    <dbReference type="NCBI Taxonomy" id="472175"/>
    <lineage>
        <taxon>Bacteria</taxon>
        <taxon>Pseudomonadati</taxon>
        <taxon>Pseudomonadota</taxon>
        <taxon>Alphaproteobacteria</taxon>
        <taxon>Hyphomicrobiales</taxon>
        <taxon>Phyllobacteriaceae</taxon>
        <taxon>Nitratireductor</taxon>
    </lineage>
</organism>
<dbReference type="OrthoDB" id="21325at2"/>
<feature type="transmembrane region" description="Helical" evidence="1">
    <location>
        <begin position="166"/>
        <end position="183"/>
    </location>
</feature>
<name>A0A084U7M1_9HYPH</name>
<feature type="transmembrane region" description="Helical" evidence="1">
    <location>
        <begin position="189"/>
        <end position="207"/>
    </location>
</feature>
<keyword evidence="1" id="KW-0812">Transmembrane</keyword>
<proteinExistence type="predicted"/>
<feature type="transmembrane region" description="Helical" evidence="1">
    <location>
        <begin position="34"/>
        <end position="52"/>
    </location>
</feature>
<dbReference type="EMBL" id="JMQM01000002">
    <property type="protein sequence ID" value="KFB08957.1"/>
    <property type="molecule type" value="Genomic_DNA"/>
</dbReference>
<sequence length="236" mass="26192">MTEATILTFACALAFAATHYLVPKLHFLSAVPRSRWLSLSGGVAVAYVFMHLLPELAEHERALAKEGHPSEILVYALAMSGLAVFYGLEQYVQTAKRSESRIESEAFWIHLGAFALYNVLIGYFLLHREEVGIASLAMYFVAMALHFVTNDFGMHQQHRSLYDNKGRWVLALAVLSGWLLGQLVELPEIWLIATFSFLAGSVVLNVLKEELPEERQSSFLAFAGGLALYATLLAAL</sequence>
<keyword evidence="1" id="KW-0472">Membrane</keyword>
<feature type="transmembrane region" description="Helical" evidence="1">
    <location>
        <begin position="6"/>
        <end position="22"/>
    </location>
</feature>
<dbReference type="Proteomes" id="UP000053675">
    <property type="component" value="Unassembled WGS sequence"/>
</dbReference>
<dbReference type="STRING" id="472175.EL18_03213"/>
<feature type="transmembrane region" description="Helical" evidence="1">
    <location>
        <begin position="72"/>
        <end position="88"/>
    </location>
</feature>
<evidence type="ECO:0000313" key="3">
    <source>
        <dbReference type="Proteomes" id="UP000053675"/>
    </source>
</evidence>
<evidence type="ECO:0000313" key="2">
    <source>
        <dbReference type="EMBL" id="KFB08957.1"/>
    </source>
</evidence>
<comment type="caution">
    <text evidence="2">The sequence shown here is derived from an EMBL/GenBank/DDBJ whole genome shotgun (WGS) entry which is preliminary data.</text>
</comment>
<protein>
    <submittedName>
        <fullName evidence="2">ZIP Zinc transporter</fullName>
    </submittedName>
</protein>
<dbReference type="PATRIC" id="fig|472175.3.peg.3209"/>
<feature type="transmembrane region" description="Helical" evidence="1">
    <location>
        <begin position="219"/>
        <end position="235"/>
    </location>
</feature>
<evidence type="ECO:0000256" key="1">
    <source>
        <dbReference type="SAM" id="Phobius"/>
    </source>
</evidence>
<gene>
    <name evidence="2" type="ORF">EL18_03213</name>
</gene>